<keyword evidence="2" id="KW-1185">Reference proteome</keyword>
<organism evidence="1 2">
    <name type="scientific">Auriscalpium vulgare</name>
    <dbReference type="NCBI Taxonomy" id="40419"/>
    <lineage>
        <taxon>Eukaryota</taxon>
        <taxon>Fungi</taxon>
        <taxon>Dikarya</taxon>
        <taxon>Basidiomycota</taxon>
        <taxon>Agaricomycotina</taxon>
        <taxon>Agaricomycetes</taxon>
        <taxon>Russulales</taxon>
        <taxon>Auriscalpiaceae</taxon>
        <taxon>Auriscalpium</taxon>
    </lineage>
</organism>
<reference evidence="1" key="2">
    <citation type="journal article" date="2022" name="New Phytol.">
        <title>Evolutionary transition to the ectomycorrhizal habit in the genomes of a hyperdiverse lineage of mushroom-forming fungi.</title>
        <authorList>
            <person name="Looney B."/>
            <person name="Miyauchi S."/>
            <person name="Morin E."/>
            <person name="Drula E."/>
            <person name="Courty P.E."/>
            <person name="Kohler A."/>
            <person name="Kuo A."/>
            <person name="LaButti K."/>
            <person name="Pangilinan J."/>
            <person name="Lipzen A."/>
            <person name="Riley R."/>
            <person name="Andreopoulos W."/>
            <person name="He G."/>
            <person name="Johnson J."/>
            <person name="Nolan M."/>
            <person name="Tritt A."/>
            <person name="Barry K.W."/>
            <person name="Grigoriev I.V."/>
            <person name="Nagy L.G."/>
            <person name="Hibbett D."/>
            <person name="Henrissat B."/>
            <person name="Matheny P.B."/>
            <person name="Labbe J."/>
            <person name="Martin F.M."/>
        </authorList>
    </citation>
    <scope>NUCLEOTIDE SEQUENCE</scope>
    <source>
        <strain evidence="1">FP105234-sp</strain>
    </source>
</reference>
<gene>
    <name evidence="1" type="ORF">FA95DRAFT_1140826</name>
</gene>
<sequence length="146" mass="15513">MMWGCWCTAMRMGVRGAGTWVSFLLVWGEKGGMACSGAAWVGVGLYMHVRLAWALQRLSDYAVCTYGSMAGLYICCGFCLRSMGYMAVLLRLVVGGRDVLFVVLSHPFTGGGLVASTWGWRALGLAPVGSRCTDLSGGRSIVGRGG</sequence>
<protein>
    <submittedName>
        <fullName evidence="1">Uncharacterized protein</fullName>
    </submittedName>
</protein>
<evidence type="ECO:0000313" key="2">
    <source>
        <dbReference type="Proteomes" id="UP000814033"/>
    </source>
</evidence>
<dbReference type="Proteomes" id="UP000814033">
    <property type="component" value="Unassembled WGS sequence"/>
</dbReference>
<dbReference type="EMBL" id="MU275894">
    <property type="protein sequence ID" value="KAI0047997.1"/>
    <property type="molecule type" value="Genomic_DNA"/>
</dbReference>
<proteinExistence type="predicted"/>
<name>A0ACB8RW03_9AGAM</name>
<accession>A0ACB8RW03</accession>
<reference evidence="1" key="1">
    <citation type="submission" date="2021-02" db="EMBL/GenBank/DDBJ databases">
        <authorList>
            <consortium name="DOE Joint Genome Institute"/>
            <person name="Ahrendt S."/>
            <person name="Looney B.P."/>
            <person name="Miyauchi S."/>
            <person name="Morin E."/>
            <person name="Drula E."/>
            <person name="Courty P.E."/>
            <person name="Chicoki N."/>
            <person name="Fauchery L."/>
            <person name="Kohler A."/>
            <person name="Kuo A."/>
            <person name="Labutti K."/>
            <person name="Pangilinan J."/>
            <person name="Lipzen A."/>
            <person name="Riley R."/>
            <person name="Andreopoulos W."/>
            <person name="He G."/>
            <person name="Johnson J."/>
            <person name="Barry K.W."/>
            <person name="Grigoriev I.V."/>
            <person name="Nagy L."/>
            <person name="Hibbett D."/>
            <person name="Henrissat B."/>
            <person name="Matheny P.B."/>
            <person name="Labbe J."/>
            <person name="Martin F."/>
        </authorList>
    </citation>
    <scope>NUCLEOTIDE SEQUENCE</scope>
    <source>
        <strain evidence="1">FP105234-sp</strain>
    </source>
</reference>
<comment type="caution">
    <text evidence="1">The sequence shown here is derived from an EMBL/GenBank/DDBJ whole genome shotgun (WGS) entry which is preliminary data.</text>
</comment>
<evidence type="ECO:0000313" key="1">
    <source>
        <dbReference type="EMBL" id="KAI0047997.1"/>
    </source>
</evidence>